<feature type="transmembrane region" description="Helical" evidence="6">
    <location>
        <begin position="39"/>
        <end position="58"/>
    </location>
</feature>
<dbReference type="GeneID" id="68693433"/>
<feature type="transmembrane region" description="Helical" evidence="6">
    <location>
        <begin position="65"/>
        <end position="87"/>
    </location>
</feature>
<dbReference type="GO" id="GO:0046873">
    <property type="term" value="F:metal ion transmembrane transporter activity"/>
    <property type="evidence" value="ECO:0007669"/>
    <property type="project" value="InterPro"/>
</dbReference>
<comment type="similarity">
    <text evidence="2">Belongs to the GDT1 family.</text>
</comment>
<reference evidence="7" key="3">
    <citation type="journal article" name="MicrobiologyOpen">
        <title>Whole-genome comparison between the type strain of Halobacterium salinarum (DSM 3754(T)) and the laboratory strains R1 and NRC-1.</title>
        <authorList>
            <person name="Pfeiffer F."/>
            <person name="Losensky G."/>
            <person name="Marchfelder A."/>
            <person name="Habermann B."/>
            <person name="Dyall-Smith M."/>
        </authorList>
    </citation>
    <scope>NUCLEOTIDE SEQUENCE</scope>
    <source>
        <strain evidence="7">91-R6</strain>
    </source>
</reference>
<evidence type="ECO:0000256" key="2">
    <source>
        <dbReference type="ARBA" id="ARBA00009190"/>
    </source>
</evidence>
<name>A0A4D6GV58_HALS9</name>
<evidence type="ECO:0000256" key="5">
    <source>
        <dbReference type="ARBA" id="ARBA00023136"/>
    </source>
</evidence>
<evidence type="ECO:0000256" key="6">
    <source>
        <dbReference type="SAM" id="Phobius"/>
    </source>
</evidence>
<sequence>MSAFTEVLTLAFVTQLAALPGEKVQFIIASLSTEYDPRIVVAAAGSAFGIWTVIEILVGEGLQRLIPGVVLDVTTAALFAVFGILLLRSMPARTGSDEPMSSDGGGVAASIDDVTLFGYRLTTALGGFIPIFSMMFAGEFGDKTQLVTIGLASDYGATPAIWLGEMLAIIPVSMVNAYFFDRFSGKFDARKAHLVSAVLFFFFAGDTLLEVSVGVSVWEELVALASQLL</sequence>
<feature type="transmembrane region" description="Helical" evidence="6">
    <location>
        <begin position="192"/>
        <end position="218"/>
    </location>
</feature>
<dbReference type="EMBL" id="VRYN01000002">
    <property type="protein sequence ID" value="TYO76615.1"/>
    <property type="molecule type" value="Genomic_DNA"/>
</dbReference>
<feature type="transmembrane region" description="Helical" evidence="6">
    <location>
        <begin position="160"/>
        <end position="180"/>
    </location>
</feature>
<dbReference type="AlphaFoldDB" id="A0A4D6GV58"/>
<dbReference type="EMBL" id="CP038631">
    <property type="protein sequence ID" value="QCC44338.1"/>
    <property type="molecule type" value="Genomic_DNA"/>
</dbReference>
<keyword evidence="5 6" id="KW-0472">Membrane</keyword>
<dbReference type="PANTHER" id="PTHR12608:SF1">
    <property type="entry name" value="TRANSMEMBRANE PROTEIN 165"/>
    <property type="match status" value="1"/>
</dbReference>
<evidence type="ECO:0000313" key="9">
    <source>
        <dbReference type="Proteomes" id="UP000296216"/>
    </source>
</evidence>
<organism evidence="7 9">
    <name type="scientific">Halobacterium salinarum (strain ATCC 33171 / DSM 3754 / JCM 8978 / NBRC 102687 / NCIMB 764 / 91-R6)</name>
    <dbReference type="NCBI Taxonomy" id="2597657"/>
    <lineage>
        <taxon>Archaea</taxon>
        <taxon>Methanobacteriati</taxon>
        <taxon>Methanobacteriota</taxon>
        <taxon>Stenosarchaea group</taxon>
        <taxon>Halobacteria</taxon>
        <taxon>Halobacteriales</taxon>
        <taxon>Halobacteriaceae</taxon>
        <taxon>Halobacterium</taxon>
    </lineage>
</organism>
<dbReference type="Pfam" id="PF01169">
    <property type="entry name" value="GDT1"/>
    <property type="match status" value="2"/>
</dbReference>
<dbReference type="PANTHER" id="PTHR12608">
    <property type="entry name" value="TRANSMEMBRANE PROTEIN HTP-1 RELATED"/>
    <property type="match status" value="1"/>
</dbReference>
<gene>
    <name evidence="8" type="ORF">APQ99_01255</name>
    <name evidence="7" type="ORF">HBSAL_03055</name>
</gene>
<dbReference type="Proteomes" id="UP000296216">
    <property type="component" value="Chromosome"/>
</dbReference>
<evidence type="ECO:0000256" key="4">
    <source>
        <dbReference type="ARBA" id="ARBA00022989"/>
    </source>
</evidence>
<accession>A0A4D6GV58</accession>
<protein>
    <submittedName>
        <fullName evidence="7">Gdt1 family protein</fullName>
    </submittedName>
    <submittedName>
        <fullName evidence="8">Putative Ca2+/H+ antiporter, TMEM165/GDT1 family</fullName>
    </submittedName>
</protein>
<dbReference type="Proteomes" id="UP000323075">
    <property type="component" value="Unassembled WGS sequence"/>
</dbReference>
<dbReference type="InterPro" id="IPR001727">
    <property type="entry name" value="GDT1-like"/>
</dbReference>
<dbReference type="GO" id="GO:0016020">
    <property type="term" value="C:membrane"/>
    <property type="evidence" value="ECO:0007669"/>
    <property type="project" value="UniProtKB-SubCell"/>
</dbReference>
<evidence type="ECO:0000313" key="10">
    <source>
        <dbReference type="Proteomes" id="UP000323075"/>
    </source>
</evidence>
<comment type="subcellular location">
    <subcellularLocation>
        <location evidence="1">Membrane</location>
        <topology evidence="1">Multi-pass membrane protein</topology>
    </subcellularLocation>
</comment>
<evidence type="ECO:0000256" key="3">
    <source>
        <dbReference type="ARBA" id="ARBA00022692"/>
    </source>
</evidence>
<reference evidence="7 9" key="1">
    <citation type="journal article" date="2019" name="Microbiol. Resour. Announc.">
        <title>The Genome Sequence of the Halobacterium salinarum Type Strain Is Closely Related to That of Laboratory Strains NRC-1 and R1.</title>
        <authorList>
            <person name="Pfeiffer F."/>
            <person name="Marchfelder A."/>
            <person name="Habermann B."/>
            <person name="Dyall-Smith M.L."/>
        </authorList>
    </citation>
    <scope>NUCLEOTIDE SEQUENCE [LARGE SCALE GENOMIC DNA]</scope>
    <source>
        <strain evidence="7">91-R6</strain>
        <strain evidence="9">ATCC 33171 / DSM 3754 / JCM 8978 / NBRC 102687 / NCIMB 764 / 91-R6</strain>
    </source>
</reference>
<keyword evidence="3 6" id="KW-0812">Transmembrane</keyword>
<reference evidence="8 10" key="2">
    <citation type="submission" date="2019-07" db="EMBL/GenBank/DDBJ databases">
        <title>Genomic Encyclopedia of Archaeal and Bacterial Type Strains, Phase II (KMG-II): from individual species to whole genera.</title>
        <authorList>
            <person name="Goeker M."/>
        </authorList>
    </citation>
    <scope>NUCLEOTIDE SEQUENCE [LARGE SCALE GENOMIC DNA]</scope>
    <source>
        <strain evidence="8 10">DSM 3754</strain>
    </source>
</reference>
<evidence type="ECO:0000313" key="8">
    <source>
        <dbReference type="EMBL" id="TYO76615.1"/>
    </source>
</evidence>
<keyword evidence="4 6" id="KW-1133">Transmembrane helix</keyword>
<dbReference type="RefSeq" id="WP_012289174.1">
    <property type="nucleotide sequence ID" value="NZ_VRYN01000002.1"/>
</dbReference>
<evidence type="ECO:0000256" key="1">
    <source>
        <dbReference type="ARBA" id="ARBA00004141"/>
    </source>
</evidence>
<proteinExistence type="inferred from homology"/>
<evidence type="ECO:0000313" key="7">
    <source>
        <dbReference type="EMBL" id="QCC44338.1"/>
    </source>
</evidence>